<accession>A0AAW1XN94</accession>
<protein>
    <submittedName>
        <fullName evidence="1">Uncharacterized protein</fullName>
    </submittedName>
</protein>
<sequence length="175" mass="19643">MDGTKNINMAKMGTRPFSSIIDDTSSLLCFTQESSQLGSSIFPGPTFPRNSSFPGKCLHFDRFLSFISLSGAHDQNPSEELAGVLMDAYRLGNRQTFNVGAHMQKCAGDEEKMLILYFNRIGRPSSLPTTEKESFVKNVLRKMLATIWSLSFQLIHWLCCTIMRVIDTTVAFLED</sequence>
<reference evidence="1 2" key="1">
    <citation type="journal article" date="2023" name="G3 (Bethesda)">
        <title>A chromosome-length genome assembly and annotation of blackberry (Rubus argutus, cv. 'Hillquist').</title>
        <authorList>
            <person name="Bruna T."/>
            <person name="Aryal R."/>
            <person name="Dudchenko O."/>
            <person name="Sargent D.J."/>
            <person name="Mead D."/>
            <person name="Buti M."/>
            <person name="Cavallini A."/>
            <person name="Hytonen T."/>
            <person name="Andres J."/>
            <person name="Pham M."/>
            <person name="Weisz D."/>
            <person name="Mascagni F."/>
            <person name="Usai G."/>
            <person name="Natali L."/>
            <person name="Bassil N."/>
            <person name="Fernandez G.E."/>
            <person name="Lomsadze A."/>
            <person name="Armour M."/>
            <person name="Olukolu B."/>
            <person name="Poorten T."/>
            <person name="Britton C."/>
            <person name="Davik J."/>
            <person name="Ashrafi H."/>
            <person name="Aiden E.L."/>
            <person name="Borodovsky M."/>
            <person name="Worthington M."/>
        </authorList>
    </citation>
    <scope>NUCLEOTIDE SEQUENCE [LARGE SCALE GENOMIC DNA]</scope>
    <source>
        <strain evidence="1">PI 553951</strain>
    </source>
</reference>
<evidence type="ECO:0000313" key="2">
    <source>
        <dbReference type="Proteomes" id="UP001457282"/>
    </source>
</evidence>
<dbReference type="EMBL" id="JBEDUW010000003">
    <property type="protein sequence ID" value="KAK9937082.1"/>
    <property type="molecule type" value="Genomic_DNA"/>
</dbReference>
<keyword evidence="2" id="KW-1185">Reference proteome</keyword>
<dbReference type="AlphaFoldDB" id="A0AAW1XN94"/>
<dbReference type="Proteomes" id="UP001457282">
    <property type="component" value="Unassembled WGS sequence"/>
</dbReference>
<gene>
    <name evidence="1" type="ORF">M0R45_013899</name>
</gene>
<proteinExistence type="predicted"/>
<evidence type="ECO:0000313" key="1">
    <source>
        <dbReference type="EMBL" id="KAK9937082.1"/>
    </source>
</evidence>
<comment type="caution">
    <text evidence="1">The sequence shown here is derived from an EMBL/GenBank/DDBJ whole genome shotgun (WGS) entry which is preliminary data.</text>
</comment>
<name>A0AAW1XN94_RUBAR</name>
<organism evidence="1 2">
    <name type="scientific">Rubus argutus</name>
    <name type="common">Southern blackberry</name>
    <dbReference type="NCBI Taxonomy" id="59490"/>
    <lineage>
        <taxon>Eukaryota</taxon>
        <taxon>Viridiplantae</taxon>
        <taxon>Streptophyta</taxon>
        <taxon>Embryophyta</taxon>
        <taxon>Tracheophyta</taxon>
        <taxon>Spermatophyta</taxon>
        <taxon>Magnoliopsida</taxon>
        <taxon>eudicotyledons</taxon>
        <taxon>Gunneridae</taxon>
        <taxon>Pentapetalae</taxon>
        <taxon>rosids</taxon>
        <taxon>fabids</taxon>
        <taxon>Rosales</taxon>
        <taxon>Rosaceae</taxon>
        <taxon>Rosoideae</taxon>
        <taxon>Rosoideae incertae sedis</taxon>
        <taxon>Rubus</taxon>
    </lineage>
</organism>